<dbReference type="AlphaFoldDB" id="A0A919DHE6"/>
<gene>
    <name evidence="2" type="ORF">GCM10007167_27910</name>
</gene>
<accession>A0A919DHE6</accession>
<dbReference type="OrthoDB" id="6028378at2"/>
<proteinExistence type="predicted"/>
<dbReference type="Proteomes" id="UP000636453">
    <property type="component" value="Unassembled WGS sequence"/>
</dbReference>
<protein>
    <submittedName>
        <fullName evidence="2">Uncharacterized protein</fullName>
    </submittedName>
</protein>
<feature type="transmembrane region" description="Helical" evidence="1">
    <location>
        <begin position="7"/>
        <end position="34"/>
    </location>
</feature>
<comment type="caution">
    <text evidence="2">The sequence shown here is derived from an EMBL/GenBank/DDBJ whole genome shotgun (WGS) entry which is preliminary data.</text>
</comment>
<feature type="transmembrane region" description="Helical" evidence="1">
    <location>
        <begin position="104"/>
        <end position="121"/>
    </location>
</feature>
<organism evidence="2 3">
    <name type="scientific">Vulcaniibacterium thermophilum</name>
    <dbReference type="NCBI Taxonomy" id="1169913"/>
    <lineage>
        <taxon>Bacteria</taxon>
        <taxon>Pseudomonadati</taxon>
        <taxon>Pseudomonadota</taxon>
        <taxon>Gammaproteobacteria</taxon>
        <taxon>Lysobacterales</taxon>
        <taxon>Lysobacteraceae</taxon>
        <taxon>Vulcaniibacterium</taxon>
    </lineage>
</organism>
<keyword evidence="1" id="KW-0472">Membrane</keyword>
<reference evidence="2" key="1">
    <citation type="journal article" date="2014" name="Int. J. Syst. Evol. Microbiol.">
        <title>Complete genome sequence of Corynebacterium casei LMG S-19264T (=DSM 44701T), isolated from a smear-ripened cheese.</title>
        <authorList>
            <consortium name="US DOE Joint Genome Institute (JGI-PGF)"/>
            <person name="Walter F."/>
            <person name="Albersmeier A."/>
            <person name="Kalinowski J."/>
            <person name="Ruckert C."/>
        </authorList>
    </citation>
    <scope>NUCLEOTIDE SEQUENCE</scope>
    <source>
        <strain evidence="2">KCTC 32020</strain>
    </source>
</reference>
<name>A0A919DHE6_9GAMM</name>
<keyword evidence="1" id="KW-1133">Transmembrane helix</keyword>
<evidence type="ECO:0000313" key="2">
    <source>
        <dbReference type="EMBL" id="GHE44664.1"/>
    </source>
</evidence>
<dbReference type="RefSeq" id="WP_146474067.1">
    <property type="nucleotide sequence ID" value="NZ_BNCF01000024.1"/>
</dbReference>
<keyword evidence="3" id="KW-1185">Reference proteome</keyword>
<dbReference type="EMBL" id="BNCF01000024">
    <property type="protein sequence ID" value="GHE44664.1"/>
    <property type="molecule type" value="Genomic_DNA"/>
</dbReference>
<evidence type="ECO:0000313" key="3">
    <source>
        <dbReference type="Proteomes" id="UP000636453"/>
    </source>
</evidence>
<feature type="transmembrane region" description="Helical" evidence="1">
    <location>
        <begin position="66"/>
        <end position="84"/>
    </location>
</feature>
<evidence type="ECO:0000256" key="1">
    <source>
        <dbReference type="SAM" id="Phobius"/>
    </source>
</evidence>
<feature type="transmembrane region" description="Helical" evidence="1">
    <location>
        <begin position="40"/>
        <end position="59"/>
    </location>
</feature>
<keyword evidence="1" id="KW-0812">Transmembrane</keyword>
<reference evidence="2" key="2">
    <citation type="submission" date="2020-09" db="EMBL/GenBank/DDBJ databases">
        <authorList>
            <person name="Sun Q."/>
            <person name="Kim S."/>
        </authorList>
    </citation>
    <scope>NUCLEOTIDE SEQUENCE</scope>
    <source>
        <strain evidence="2">KCTC 32020</strain>
    </source>
</reference>
<sequence>MDKRILIGGVVALAVLLVFDLVLFWTGAAGALAFRTPLGSLPMLDVVAAFGAMALGGAIARHRFQWIAVAVSLTLWVLTFALLGTPSPASPMTPTLPEALRFNALAIALTVAAAWAGAFAGERWAQRRAAA</sequence>